<feature type="transmembrane region" description="Helical" evidence="1">
    <location>
        <begin position="12"/>
        <end position="28"/>
    </location>
</feature>
<accession>A0A133S6Z6</accession>
<keyword evidence="1" id="KW-0472">Membrane</keyword>
<evidence type="ECO:0000313" key="3">
    <source>
        <dbReference type="Proteomes" id="UP000070226"/>
    </source>
</evidence>
<dbReference type="Proteomes" id="UP000070226">
    <property type="component" value="Unassembled WGS sequence"/>
</dbReference>
<evidence type="ECO:0008006" key="4">
    <source>
        <dbReference type="Google" id="ProtNLM"/>
    </source>
</evidence>
<gene>
    <name evidence="2" type="ORF">HMPREF3233_00250</name>
</gene>
<comment type="caution">
    <text evidence="2">The sequence shown here is derived from an EMBL/GenBank/DDBJ whole genome shotgun (WGS) entry which is preliminary data.</text>
</comment>
<dbReference type="EMBL" id="LRQT01000004">
    <property type="protein sequence ID" value="KXA65480.1"/>
    <property type="molecule type" value="Genomic_DNA"/>
</dbReference>
<evidence type="ECO:0000256" key="1">
    <source>
        <dbReference type="SAM" id="Phobius"/>
    </source>
</evidence>
<reference evidence="2 3" key="1">
    <citation type="submission" date="2016-01" db="EMBL/GenBank/DDBJ databases">
        <authorList>
            <person name="Oliw E.H."/>
        </authorList>
    </citation>
    <scope>NUCLEOTIDE SEQUENCE [LARGE SCALE GENOMIC DNA]</scope>
    <source>
        <strain evidence="2 3">CMW7756B</strain>
    </source>
</reference>
<name>A0A133S6Z6_9FIRM</name>
<sequence>MDIEKEGIIMDNLIIGLIVILALAYLGTKIYKQVSGKGGCGCGSGGSKKSSSCGGNCSCDGSNKALGIKRTAK</sequence>
<dbReference type="Pfam" id="PF12669">
    <property type="entry name" value="FeoB_associated"/>
    <property type="match status" value="1"/>
</dbReference>
<organism evidence="2">
    <name type="scientific">Veillonella atypica</name>
    <dbReference type="NCBI Taxonomy" id="39777"/>
    <lineage>
        <taxon>Bacteria</taxon>
        <taxon>Bacillati</taxon>
        <taxon>Bacillota</taxon>
        <taxon>Negativicutes</taxon>
        <taxon>Veillonellales</taxon>
        <taxon>Veillonellaceae</taxon>
        <taxon>Veillonella</taxon>
    </lineage>
</organism>
<evidence type="ECO:0000313" key="2">
    <source>
        <dbReference type="EMBL" id="KXA65480.1"/>
    </source>
</evidence>
<proteinExistence type="predicted"/>
<keyword evidence="1" id="KW-0812">Transmembrane</keyword>
<keyword evidence="1" id="KW-1133">Transmembrane helix</keyword>
<dbReference type="AlphaFoldDB" id="A0A133S6Z6"/>
<dbReference type="PATRIC" id="fig|39777.7.peg.242"/>
<protein>
    <recommendedName>
        <fullName evidence="4">FeoB-associated Cys-rich membrane protein</fullName>
    </recommendedName>
</protein>